<evidence type="ECO:0000313" key="2">
    <source>
        <dbReference type="Proteomes" id="UP001494902"/>
    </source>
</evidence>
<sequence length="52" mass="5502">MSSVASSTVHNDLLHRLLRHGAPVLSAADRTDGFLCGPMLAARCHMTSAVRA</sequence>
<comment type="caution">
    <text evidence="1">The sequence shown here is derived from an EMBL/GenBank/DDBJ whole genome shotgun (WGS) entry which is preliminary data.</text>
</comment>
<protein>
    <submittedName>
        <fullName evidence="1">Uncharacterized protein</fullName>
    </submittedName>
</protein>
<accession>A0ABV1KA29</accession>
<evidence type="ECO:0000313" key="1">
    <source>
        <dbReference type="EMBL" id="MEQ3551341.1"/>
    </source>
</evidence>
<keyword evidence="2" id="KW-1185">Reference proteome</keyword>
<dbReference type="EMBL" id="JBEDNQ010000004">
    <property type="protein sequence ID" value="MEQ3551341.1"/>
    <property type="molecule type" value="Genomic_DNA"/>
</dbReference>
<gene>
    <name evidence="1" type="ORF">WIS52_12750</name>
</gene>
<reference evidence="1 2" key="1">
    <citation type="submission" date="2024-03" db="EMBL/GenBank/DDBJ databases">
        <title>Draft genome sequence of Pseudonocardia nematodicida JCM 31783.</title>
        <authorList>
            <person name="Butdee W."/>
            <person name="Duangmal K."/>
        </authorList>
    </citation>
    <scope>NUCLEOTIDE SEQUENCE [LARGE SCALE GENOMIC DNA]</scope>
    <source>
        <strain evidence="1 2">JCM 31783</strain>
    </source>
</reference>
<proteinExistence type="predicted"/>
<organism evidence="1 2">
    <name type="scientific">Pseudonocardia nematodicida</name>
    <dbReference type="NCBI Taxonomy" id="1206997"/>
    <lineage>
        <taxon>Bacteria</taxon>
        <taxon>Bacillati</taxon>
        <taxon>Actinomycetota</taxon>
        <taxon>Actinomycetes</taxon>
        <taxon>Pseudonocardiales</taxon>
        <taxon>Pseudonocardiaceae</taxon>
        <taxon>Pseudonocardia</taxon>
    </lineage>
</organism>
<dbReference type="Proteomes" id="UP001494902">
    <property type="component" value="Unassembled WGS sequence"/>
</dbReference>
<dbReference type="RefSeq" id="WP_349298404.1">
    <property type="nucleotide sequence ID" value="NZ_JBEDNQ010000004.1"/>
</dbReference>
<name>A0ABV1KA29_9PSEU</name>